<name>A0ABU6YFD1_9FABA</name>
<evidence type="ECO:0000313" key="3">
    <source>
        <dbReference type="Proteomes" id="UP001341840"/>
    </source>
</evidence>
<feature type="region of interest" description="Disordered" evidence="1">
    <location>
        <begin position="105"/>
        <end position="148"/>
    </location>
</feature>
<feature type="compositionally biased region" description="Polar residues" evidence="1">
    <location>
        <begin position="270"/>
        <end position="290"/>
    </location>
</feature>
<proteinExistence type="predicted"/>
<reference evidence="2 3" key="1">
    <citation type="journal article" date="2023" name="Plants (Basel)">
        <title>Bridging the Gap: Combining Genomics and Transcriptomics Approaches to Understand Stylosanthes scabra, an Orphan Legume from the Brazilian Caatinga.</title>
        <authorList>
            <person name="Ferreira-Neto J.R.C."/>
            <person name="da Silva M.D."/>
            <person name="Binneck E."/>
            <person name="de Melo N.F."/>
            <person name="da Silva R.H."/>
            <person name="de Melo A.L.T.M."/>
            <person name="Pandolfi V."/>
            <person name="Bustamante F.O."/>
            <person name="Brasileiro-Vidal A.C."/>
            <person name="Benko-Iseppon A.M."/>
        </authorList>
    </citation>
    <scope>NUCLEOTIDE SEQUENCE [LARGE SCALE GENOMIC DNA]</scope>
    <source>
        <tissue evidence="2">Leaves</tissue>
    </source>
</reference>
<accession>A0ABU6YFD1</accession>
<evidence type="ECO:0000256" key="1">
    <source>
        <dbReference type="SAM" id="MobiDB-lite"/>
    </source>
</evidence>
<gene>
    <name evidence="2" type="ORF">PIB30_046933</name>
</gene>
<evidence type="ECO:0000313" key="2">
    <source>
        <dbReference type="EMBL" id="MED6208612.1"/>
    </source>
</evidence>
<dbReference type="EMBL" id="JASCZI010241952">
    <property type="protein sequence ID" value="MED6208612.1"/>
    <property type="molecule type" value="Genomic_DNA"/>
</dbReference>
<comment type="caution">
    <text evidence="2">The sequence shown here is derived from an EMBL/GenBank/DDBJ whole genome shotgun (WGS) entry which is preliminary data.</text>
</comment>
<dbReference type="Proteomes" id="UP001341840">
    <property type="component" value="Unassembled WGS sequence"/>
</dbReference>
<keyword evidence="3" id="KW-1185">Reference proteome</keyword>
<sequence>MDCVSLYYVANHDFYIDLILIQPFLCFLFGCNQGETSVPVLCVCMEEFREGDVLRRMQREQERERRRIRDRERRQAMTQEQRERHLARRRRNYQLRRQRAANNNAAGFIPLPQPPQPQHHQPFLESSAGEASTSDELQGVTTSSTTTPLDHTALSLHGIALPHHGQEMLNLGSSVFQGSSVPMENLAYKPDNSSARLRLNHIKRLARSMISSIGETAATATQQVPAELITKEDVSTADYGGVQKSLRLNHVKRLARSINCVPKEIEAQKSHTSAQEGIQLLGNENSIASS</sequence>
<protein>
    <submittedName>
        <fullName evidence="2">Uncharacterized protein</fullName>
    </submittedName>
</protein>
<feature type="compositionally biased region" description="Polar residues" evidence="1">
    <location>
        <begin position="129"/>
        <end position="140"/>
    </location>
</feature>
<feature type="region of interest" description="Disordered" evidence="1">
    <location>
        <begin position="57"/>
        <end position="92"/>
    </location>
</feature>
<feature type="region of interest" description="Disordered" evidence="1">
    <location>
        <begin position="267"/>
        <end position="290"/>
    </location>
</feature>
<organism evidence="2 3">
    <name type="scientific">Stylosanthes scabra</name>
    <dbReference type="NCBI Taxonomy" id="79078"/>
    <lineage>
        <taxon>Eukaryota</taxon>
        <taxon>Viridiplantae</taxon>
        <taxon>Streptophyta</taxon>
        <taxon>Embryophyta</taxon>
        <taxon>Tracheophyta</taxon>
        <taxon>Spermatophyta</taxon>
        <taxon>Magnoliopsida</taxon>
        <taxon>eudicotyledons</taxon>
        <taxon>Gunneridae</taxon>
        <taxon>Pentapetalae</taxon>
        <taxon>rosids</taxon>
        <taxon>fabids</taxon>
        <taxon>Fabales</taxon>
        <taxon>Fabaceae</taxon>
        <taxon>Papilionoideae</taxon>
        <taxon>50 kb inversion clade</taxon>
        <taxon>dalbergioids sensu lato</taxon>
        <taxon>Dalbergieae</taxon>
        <taxon>Pterocarpus clade</taxon>
        <taxon>Stylosanthes</taxon>
    </lineage>
</organism>
<feature type="compositionally biased region" description="Basic and acidic residues" evidence="1">
    <location>
        <begin position="57"/>
        <end position="84"/>
    </location>
</feature>